<keyword evidence="2" id="KW-0732">Signal</keyword>
<sequence length="76" mass="8139">MTEATTLGVAALVLATSVSSAADSGTIRPRCITHDHQPLQIRRMPFASATTSKPRNPLQDEAVHCEDLRQVGEPDA</sequence>
<accession>A0ABQ4S6R5</accession>
<reference evidence="3" key="2">
    <citation type="submission" date="2021-08" db="EMBL/GenBank/DDBJ databases">
        <authorList>
            <person name="Tani A."/>
            <person name="Ola A."/>
            <person name="Ogura Y."/>
            <person name="Katsura K."/>
            <person name="Hayashi T."/>
        </authorList>
    </citation>
    <scope>NUCLEOTIDE SEQUENCE</scope>
    <source>
        <strain evidence="3">DSM 19015</strain>
    </source>
</reference>
<reference evidence="3" key="1">
    <citation type="journal article" date="2021" name="Front. Microbiol.">
        <title>Comprehensive Comparative Genomics and Phenotyping of Methylobacterium Species.</title>
        <authorList>
            <person name="Alessa O."/>
            <person name="Ogura Y."/>
            <person name="Fujitani Y."/>
            <person name="Takami H."/>
            <person name="Hayashi T."/>
            <person name="Sahin N."/>
            <person name="Tani A."/>
        </authorList>
    </citation>
    <scope>NUCLEOTIDE SEQUENCE</scope>
    <source>
        <strain evidence="3">DSM 19015</strain>
    </source>
</reference>
<feature type="region of interest" description="Disordered" evidence="1">
    <location>
        <begin position="47"/>
        <end position="76"/>
    </location>
</feature>
<keyword evidence="4" id="KW-1185">Reference proteome</keyword>
<evidence type="ECO:0000313" key="4">
    <source>
        <dbReference type="Proteomes" id="UP001055125"/>
    </source>
</evidence>
<dbReference type="RefSeq" id="WP_379004347.1">
    <property type="nucleotide sequence ID" value="NZ_JBHSNE010000143.1"/>
</dbReference>
<feature type="chain" id="PRO_5046417079" description="Secreted protein" evidence="2">
    <location>
        <begin position="22"/>
        <end position="76"/>
    </location>
</feature>
<protein>
    <recommendedName>
        <fullName evidence="5">Secreted protein</fullName>
    </recommendedName>
</protein>
<dbReference type="EMBL" id="BPQP01000092">
    <property type="protein sequence ID" value="GJD97574.1"/>
    <property type="molecule type" value="Genomic_DNA"/>
</dbReference>
<evidence type="ECO:0000256" key="1">
    <source>
        <dbReference type="SAM" id="MobiDB-lite"/>
    </source>
</evidence>
<evidence type="ECO:0000313" key="3">
    <source>
        <dbReference type="EMBL" id="GJD97574.1"/>
    </source>
</evidence>
<evidence type="ECO:0000256" key="2">
    <source>
        <dbReference type="SAM" id="SignalP"/>
    </source>
</evidence>
<organism evidence="3 4">
    <name type="scientific">Methylobacterium iners</name>
    <dbReference type="NCBI Taxonomy" id="418707"/>
    <lineage>
        <taxon>Bacteria</taxon>
        <taxon>Pseudomonadati</taxon>
        <taxon>Pseudomonadota</taxon>
        <taxon>Alphaproteobacteria</taxon>
        <taxon>Hyphomicrobiales</taxon>
        <taxon>Methylobacteriaceae</taxon>
        <taxon>Methylobacterium</taxon>
    </lineage>
</organism>
<feature type="compositionally biased region" description="Basic and acidic residues" evidence="1">
    <location>
        <begin position="61"/>
        <end position="76"/>
    </location>
</feature>
<feature type="signal peptide" evidence="2">
    <location>
        <begin position="1"/>
        <end position="21"/>
    </location>
</feature>
<comment type="caution">
    <text evidence="3">The sequence shown here is derived from an EMBL/GenBank/DDBJ whole genome shotgun (WGS) entry which is preliminary data.</text>
</comment>
<proteinExistence type="predicted"/>
<name>A0ABQ4S6R5_9HYPH</name>
<gene>
    <name evidence="3" type="ORF">OCOJLMKI_4806</name>
</gene>
<evidence type="ECO:0008006" key="5">
    <source>
        <dbReference type="Google" id="ProtNLM"/>
    </source>
</evidence>
<dbReference type="Proteomes" id="UP001055125">
    <property type="component" value="Unassembled WGS sequence"/>
</dbReference>